<accession>A0A524RLQ2</accession>
<dbReference type="Proteomes" id="UP000317990">
    <property type="component" value="Unassembled WGS sequence"/>
</dbReference>
<dbReference type="EMBL" id="SRMO01000090">
    <property type="protein sequence ID" value="TGG90285.1"/>
    <property type="molecule type" value="Genomic_DNA"/>
</dbReference>
<proteinExistence type="predicted"/>
<evidence type="ECO:0000313" key="1">
    <source>
        <dbReference type="EMBL" id="TGG90285.1"/>
    </source>
</evidence>
<gene>
    <name evidence="1" type="ORF">ERJ67_11070</name>
</gene>
<reference evidence="1 2" key="1">
    <citation type="journal article" date="2019" name="mSystems">
        <title>Life at home and on the roam: Genomic adaptions reflect the dual lifestyle of an intracellular, facultative symbiont.</title>
        <authorList>
            <person name="Burgsdorf I."/>
        </authorList>
    </citation>
    <scope>NUCLEOTIDE SEQUENCE [LARGE SCALE GENOMIC DNA]</scope>
    <source>
        <strain evidence="1">277cV</strain>
    </source>
</reference>
<organism evidence="1 2">
    <name type="scientific">Aphanocapsa feldmannii 277cV</name>
    <dbReference type="NCBI Taxonomy" id="2507553"/>
    <lineage>
        <taxon>Bacteria</taxon>
        <taxon>Bacillati</taxon>
        <taxon>Cyanobacteriota</taxon>
        <taxon>Cyanophyceae</taxon>
        <taxon>Oscillatoriophycideae</taxon>
        <taxon>Chroococcales</taxon>
        <taxon>Microcystaceae</taxon>
        <taxon>Aphanocapsa</taxon>
    </lineage>
</organism>
<dbReference type="AlphaFoldDB" id="A0A524RLQ2"/>
<protein>
    <submittedName>
        <fullName evidence="1">Uncharacterized protein</fullName>
    </submittedName>
</protein>
<comment type="caution">
    <text evidence="1">The sequence shown here is derived from an EMBL/GenBank/DDBJ whole genome shotgun (WGS) entry which is preliminary data.</text>
</comment>
<sequence>MKDFLFYEKDLYKLINSYPDALKREVDALANNFLLGSDEDEVVDMLVLKLQLVAPMLSGREKWSQSVKDTKIDVSHDPMRSGFFSIQGKPPLLKCHEVTINIPFDGNGNLFEFKPSYLTSNPPRGSVSKETSTLSFSIIQEQLAPDAINHELDKIISNINNYLVQVRKDCKPWNDGLREAVLKSIHARKNRLLQQDKLGNILGIQTREDGKEDRKKTYTIPSIRRPKPRTLSVSKENREPTLSTDDYEYILDVISRLGRDMEKTPETYARKEEEHIRDHFLSTLATHVKGGATRETFNKEGKTDILIQVNGRNIFIGECKIWKGEKSFQEAIDQTLGYLTCRDTKAALIIFSKNNDFTNVQSKIFNSVPNHPNYKNTQKLNMESQERYVFRHKDDPDREILLTILAFNFFAR</sequence>
<evidence type="ECO:0000313" key="2">
    <source>
        <dbReference type="Proteomes" id="UP000317990"/>
    </source>
</evidence>
<name>A0A524RLQ2_9CHRO</name>